<dbReference type="GO" id="GO:0003677">
    <property type="term" value="F:DNA binding"/>
    <property type="evidence" value="ECO:0007669"/>
    <property type="project" value="UniProtKB-KW"/>
</dbReference>
<evidence type="ECO:0000259" key="6">
    <source>
        <dbReference type="Pfam" id="PF05485"/>
    </source>
</evidence>
<evidence type="ECO:0000256" key="2">
    <source>
        <dbReference type="ARBA" id="ARBA00022771"/>
    </source>
</evidence>
<organism evidence="7 8">
    <name type="scientific">Paramuricea clavata</name>
    <name type="common">Red gorgonian</name>
    <name type="synonym">Violescent sea-whip</name>
    <dbReference type="NCBI Taxonomy" id="317549"/>
    <lineage>
        <taxon>Eukaryota</taxon>
        <taxon>Metazoa</taxon>
        <taxon>Cnidaria</taxon>
        <taxon>Anthozoa</taxon>
        <taxon>Octocorallia</taxon>
        <taxon>Malacalcyonacea</taxon>
        <taxon>Plexauridae</taxon>
        <taxon>Paramuricea</taxon>
    </lineage>
</organism>
<sequence>MPDRCAVYGCSNQASLENNVSVHRIPFLNDDRVEAKKRRKKWVDFVMTTREKEDLTLKKYCARLLRDEIGILAYPTLHLKHKTKKEPLSRDKRMQKRNVITSLASHSEQPHTKKSKGEQHPTVCFDENEHLDEFCDENFLVEGPSTQLKDVEVQCCLVDKSTRHYKNMWATAKYKLQRCRNELKKCKVKLGYIGRLQYATYKYCERGHQREKLFPAILLHWKKYQSCMIEQLKSSGKQLVIAGDGRHDSMGHSAKYCAYSVFCCTVPNIIDFSIVQKNEVGNSPAMEYEGFKRSMDNLLKRNIPISTFVSDRHTSIAKHMREKHKNITHYFDLWHLIKKVSKVLKKIEKESGCEAISQWIKPCTNHLFWSVTTTFSGHGLVMLAKFKSFFSHIINRHSELPDRLFTKFAHDSNIQDRKWLDEDSITYIKMHAALTKRSLVPGIKKASPLEQTSCLEGFHSVLNQFSPKMLSYSYPGMFARHALAVIHFNINLKRYVKEINGVKQVKLVYPKFKNGEAVVRNVTVKPNFNYVEEIYQTTLCAIRYNTLNKAEKGLKLMTPLPMSSMLNKQSKDEAIQKHSARKAMTTIDVPPTNPVQEAPVSQDQTTGRAKPHCSICKQPMKGHKNVANCPKNQK</sequence>
<comment type="caution">
    <text evidence="7">The sequence shown here is derived from an EMBL/GenBank/DDBJ whole genome shotgun (WGS) entry which is preliminary data.</text>
</comment>
<keyword evidence="4" id="KW-0238">DNA-binding</keyword>
<evidence type="ECO:0000256" key="3">
    <source>
        <dbReference type="ARBA" id="ARBA00022833"/>
    </source>
</evidence>
<evidence type="ECO:0000313" key="8">
    <source>
        <dbReference type="Proteomes" id="UP001152795"/>
    </source>
</evidence>
<dbReference type="EMBL" id="CACRXK020000337">
    <property type="protein sequence ID" value="CAB3980925.1"/>
    <property type="molecule type" value="Genomic_DNA"/>
</dbReference>
<reference evidence="7" key="1">
    <citation type="submission" date="2020-04" db="EMBL/GenBank/DDBJ databases">
        <authorList>
            <person name="Alioto T."/>
            <person name="Alioto T."/>
            <person name="Gomez Garrido J."/>
        </authorList>
    </citation>
    <scope>NUCLEOTIDE SEQUENCE</scope>
    <source>
        <strain evidence="7">A484AB</strain>
    </source>
</reference>
<keyword evidence="3" id="KW-0862">Zinc</keyword>
<gene>
    <name evidence="7" type="ORF">PACLA_8A023255</name>
</gene>
<feature type="domain" description="THAP-type" evidence="6">
    <location>
        <begin position="5"/>
        <end position="63"/>
    </location>
</feature>
<dbReference type="PANTHER" id="PTHR31751:SF42">
    <property type="entry name" value="PROTEIN CBG10204"/>
    <property type="match status" value="1"/>
</dbReference>
<name>A0A7D9HDQ6_PARCT</name>
<dbReference type="AlphaFoldDB" id="A0A7D9HDQ6"/>
<evidence type="ECO:0000313" key="7">
    <source>
        <dbReference type="EMBL" id="CAB3980925.1"/>
    </source>
</evidence>
<accession>A0A7D9HDQ6</accession>
<dbReference type="OrthoDB" id="6512366at2759"/>
<dbReference type="Proteomes" id="UP001152795">
    <property type="component" value="Unassembled WGS sequence"/>
</dbReference>
<evidence type="ECO:0000256" key="1">
    <source>
        <dbReference type="ARBA" id="ARBA00022723"/>
    </source>
</evidence>
<protein>
    <submittedName>
        <fullName evidence="7">PREDICTED: uncharacterized protein LOC107342022</fullName>
    </submittedName>
</protein>
<keyword evidence="1" id="KW-0479">Metal-binding</keyword>
<dbReference type="InterPro" id="IPR006612">
    <property type="entry name" value="THAP_Znf"/>
</dbReference>
<feature type="region of interest" description="Disordered" evidence="5">
    <location>
        <begin position="587"/>
        <end position="617"/>
    </location>
</feature>
<evidence type="ECO:0000256" key="4">
    <source>
        <dbReference type="ARBA" id="ARBA00023125"/>
    </source>
</evidence>
<keyword evidence="8" id="KW-1185">Reference proteome</keyword>
<dbReference type="PANTHER" id="PTHR31751">
    <property type="entry name" value="SI:CH211-108C17.2-RELATED-RELATED"/>
    <property type="match status" value="1"/>
</dbReference>
<keyword evidence="2" id="KW-0863">Zinc-finger</keyword>
<evidence type="ECO:0000256" key="5">
    <source>
        <dbReference type="SAM" id="MobiDB-lite"/>
    </source>
</evidence>
<dbReference type="GO" id="GO:0008270">
    <property type="term" value="F:zinc ion binding"/>
    <property type="evidence" value="ECO:0007669"/>
    <property type="project" value="UniProtKB-KW"/>
</dbReference>
<dbReference type="Pfam" id="PF05485">
    <property type="entry name" value="THAP"/>
    <property type="match status" value="1"/>
</dbReference>
<proteinExistence type="predicted"/>